<comment type="caution">
    <text evidence="1">The sequence shown here is derived from an EMBL/GenBank/DDBJ whole genome shotgun (WGS) entry which is preliminary data.</text>
</comment>
<name>D1Q0G4_9BACT</name>
<sequence>MKYSSSSHTFLITTAPCCFPTAKQLFGGRHPHELRPCDGCPALAIRHGCRHTPMW</sequence>
<gene>
    <name evidence="1" type="ORF">HMPREF0645_2699</name>
</gene>
<dbReference type="Proteomes" id="UP000003160">
    <property type="component" value="Unassembled WGS sequence"/>
</dbReference>
<evidence type="ECO:0000313" key="1">
    <source>
        <dbReference type="EMBL" id="EFA42811.1"/>
    </source>
</evidence>
<reference evidence="1 2" key="1">
    <citation type="submission" date="2009-10" db="EMBL/GenBank/DDBJ databases">
        <authorList>
            <person name="Qin X."/>
            <person name="Bachman B."/>
            <person name="Battles P."/>
            <person name="Bell A."/>
            <person name="Bess C."/>
            <person name="Bickham C."/>
            <person name="Chaboub L."/>
            <person name="Chen D."/>
            <person name="Coyle M."/>
            <person name="Deiros D.R."/>
            <person name="Dinh H."/>
            <person name="Forbes L."/>
            <person name="Fowler G."/>
            <person name="Francisco L."/>
            <person name="Fu Q."/>
            <person name="Gubbala S."/>
            <person name="Hale W."/>
            <person name="Han Y."/>
            <person name="Hemphill L."/>
            <person name="Highlander S.K."/>
            <person name="Hirani K."/>
            <person name="Hogues M."/>
            <person name="Jackson L."/>
            <person name="Jakkamsetti A."/>
            <person name="Javaid M."/>
            <person name="Jiang H."/>
            <person name="Korchina V."/>
            <person name="Kovar C."/>
            <person name="Lara F."/>
            <person name="Lee S."/>
            <person name="Mata R."/>
            <person name="Mathew T."/>
            <person name="Moen C."/>
            <person name="Morales K."/>
            <person name="Munidasa M."/>
            <person name="Nazareth L."/>
            <person name="Ngo R."/>
            <person name="Nguyen L."/>
            <person name="Okwuonu G."/>
            <person name="Ongeri F."/>
            <person name="Patil S."/>
            <person name="Petrosino J."/>
            <person name="Pham C."/>
            <person name="Pham P."/>
            <person name="Pu L.-L."/>
            <person name="Puazo M."/>
            <person name="Raj R."/>
            <person name="Reid J."/>
            <person name="Rouhana J."/>
            <person name="Saada N."/>
            <person name="Shang Y."/>
            <person name="Simmons D."/>
            <person name="Thornton R."/>
            <person name="Warren J."/>
            <person name="Weissenberger G."/>
            <person name="Zhang J."/>
            <person name="Zhang L."/>
            <person name="Zhou C."/>
            <person name="Zhu D."/>
            <person name="Muzny D."/>
            <person name="Worley K."/>
            <person name="Gibbs R."/>
        </authorList>
    </citation>
    <scope>NUCLEOTIDE SEQUENCE [LARGE SCALE GENOMIC DNA]</scope>
    <source>
        <strain evidence="1 2">DSM 17361</strain>
    </source>
</reference>
<dbReference type="AlphaFoldDB" id="D1Q0G4"/>
<keyword evidence="2" id="KW-1185">Reference proteome</keyword>
<protein>
    <submittedName>
        <fullName evidence="1">Uncharacterized protein</fullName>
    </submittedName>
</protein>
<dbReference type="HOGENOM" id="CLU_3028439_0_0_10"/>
<dbReference type="EMBL" id="ACKS01000109">
    <property type="protein sequence ID" value="EFA42811.1"/>
    <property type="molecule type" value="Genomic_DNA"/>
</dbReference>
<accession>D1Q0G4</accession>
<evidence type="ECO:0000313" key="2">
    <source>
        <dbReference type="Proteomes" id="UP000003160"/>
    </source>
</evidence>
<proteinExistence type="predicted"/>
<organism evidence="1 2">
    <name type="scientific">Hallella bergensis DSM 17361</name>
    <dbReference type="NCBI Taxonomy" id="585502"/>
    <lineage>
        <taxon>Bacteria</taxon>
        <taxon>Pseudomonadati</taxon>
        <taxon>Bacteroidota</taxon>
        <taxon>Bacteroidia</taxon>
        <taxon>Bacteroidales</taxon>
        <taxon>Prevotellaceae</taxon>
        <taxon>Hallella</taxon>
    </lineage>
</organism>